<dbReference type="Proteomes" id="UP001478862">
    <property type="component" value="Unassembled WGS sequence"/>
</dbReference>
<organism evidence="1 2">
    <name type="scientific">Lysinibacillus zambalensis</name>
    <dbReference type="NCBI Taxonomy" id="3160866"/>
    <lineage>
        <taxon>Bacteria</taxon>
        <taxon>Bacillati</taxon>
        <taxon>Bacillota</taxon>
        <taxon>Bacilli</taxon>
        <taxon>Bacillales</taxon>
        <taxon>Bacillaceae</taxon>
        <taxon>Lysinibacillus</taxon>
    </lineage>
</organism>
<keyword evidence="2" id="KW-1185">Reference proteome</keyword>
<protein>
    <submittedName>
        <fullName evidence="1">Uncharacterized protein</fullName>
    </submittedName>
</protein>
<reference evidence="1 2" key="1">
    <citation type="submission" date="2024-06" db="EMBL/GenBank/DDBJ databases">
        <title>Lysinibacillus zambalefons sp. nov., a Novel Firmicute Isolated from the Poon Bato Zambales Hyperalkaline Spring.</title>
        <authorList>
            <person name="Aja J.A."/>
            <person name="Lazaro J.E.H."/>
            <person name="Llorin L.D."/>
            <person name="Lim K.R."/>
            <person name="Teodosio J."/>
            <person name="Dalisay D.S."/>
        </authorList>
    </citation>
    <scope>NUCLEOTIDE SEQUENCE [LARGE SCALE GENOMIC DNA]</scope>
    <source>
        <strain evidence="1 2">M3</strain>
    </source>
</reference>
<gene>
    <name evidence="1" type="ORF">ABNX05_04925</name>
</gene>
<evidence type="ECO:0000313" key="2">
    <source>
        <dbReference type="Proteomes" id="UP001478862"/>
    </source>
</evidence>
<name>A0ABV1MN55_9BACI</name>
<proteinExistence type="predicted"/>
<accession>A0ABV1MN55</accession>
<dbReference type="EMBL" id="JBEGDG010000002">
    <property type="protein sequence ID" value="MEQ6353951.1"/>
    <property type="molecule type" value="Genomic_DNA"/>
</dbReference>
<dbReference type="RefSeq" id="WP_349658701.1">
    <property type="nucleotide sequence ID" value="NZ_JBEGDG010000002.1"/>
</dbReference>
<comment type="caution">
    <text evidence="1">The sequence shown here is derived from an EMBL/GenBank/DDBJ whole genome shotgun (WGS) entry which is preliminary data.</text>
</comment>
<evidence type="ECO:0000313" key="1">
    <source>
        <dbReference type="EMBL" id="MEQ6353951.1"/>
    </source>
</evidence>
<sequence length="113" mass="13324">MKIGYRCMDNPAHSFKSRSKHMEGVRCPMCQCQVLPTGMDEHEYIQLPYYQDLKNQCTDSKREADIKRLESIKSFGRFTRTNRDGPGEIVSCVLKEDFDWLVDQLEKRMKKDI</sequence>